<evidence type="ECO:0000256" key="1">
    <source>
        <dbReference type="SAM" id="MobiDB-lite"/>
    </source>
</evidence>
<feature type="domain" description="DUF6533" evidence="3">
    <location>
        <begin position="13"/>
        <end position="57"/>
    </location>
</feature>
<evidence type="ECO:0000259" key="3">
    <source>
        <dbReference type="Pfam" id="PF20151"/>
    </source>
</evidence>
<keyword evidence="2" id="KW-0472">Membrane</keyword>
<feature type="transmembrane region" description="Helical" evidence="2">
    <location>
        <begin position="236"/>
        <end position="256"/>
    </location>
</feature>
<feature type="transmembrane region" description="Helical" evidence="2">
    <location>
        <begin position="6"/>
        <end position="27"/>
    </location>
</feature>
<dbReference type="InterPro" id="IPR045340">
    <property type="entry name" value="DUF6533"/>
</dbReference>
<protein>
    <recommendedName>
        <fullName evidence="3">DUF6533 domain-containing protein</fullName>
    </recommendedName>
</protein>
<feature type="transmembrane region" description="Helical" evidence="2">
    <location>
        <begin position="72"/>
        <end position="91"/>
    </location>
</feature>
<comment type="caution">
    <text evidence="4">The sequence shown here is derived from an EMBL/GenBank/DDBJ whole genome shotgun (WGS) entry which is preliminary data.</text>
</comment>
<feature type="transmembrane region" description="Helical" evidence="2">
    <location>
        <begin position="103"/>
        <end position="126"/>
    </location>
</feature>
<feature type="transmembrane region" description="Helical" evidence="2">
    <location>
        <begin position="199"/>
        <end position="224"/>
    </location>
</feature>
<keyword evidence="2" id="KW-0812">Transmembrane</keyword>
<evidence type="ECO:0000256" key="2">
    <source>
        <dbReference type="SAM" id="Phobius"/>
    </source>
</evidence>
<organism evidence="4 5">
    <name type="scientific">Mycena sanguinolenta</name>
    <dbReference type="NCBI Taxonomy" id="230812"/>
    <lineage>
        <taxon>Eukaryota</taxon>
        <taxon>Fungi</taxon>
        <taxon>Dikarya</taxon>
        <taxon>Basidiomycota</taxon>
        <taxon>Agaricomycotina</taxon>
        <taxon>Agaricomycetes</taxon>
        <taxon>Agaricomycetidae</taxon>
        <taxon>Agaricales</taxon>
        <taxon>Marasmiineae</taxon>
        <taxon>Mycenaceae</taxon>
        <taxon>Mycena</taxon>
    </lineage>
</organism>
<name>A0A8H7CT64_9AGAR</name>
<dbReference type="Proteomes" id="UP000623467">
    <property type="component" value="Unassembled WGS sequence"/>
</dbReference>
<feature type="compositionally biased region" description="Polar residues" evidence="1">
    <location>
        <begin position="331"/>
        <end position="341"/>
    </location>
</feature>
<keyword evidence="2" id="KW-1133">Transmembrane helix</keyword>
<evidence type="ECO:0000313" key="4">
    <source>
        <dbReference type="EMBL" id="KAF7349449.1"/>
    </source>
</evidence>
<accession>A0A8H7CT64</accession>
<proteinExistence type="predicted"/>
<dbReference type="OrthoDB" id="3052633at2759"/>
<keyword evidence="5" id="KW-1185">Reference proteome</keyword>
<reference evidence="4" key="1">
    <citation type="submission" date="2020-05" db="EMBL/GenBank/DDBJ databases">
        <title>Mycena genomes resolve the evolution of fungal bioluminescence.</title>
        <authorList>
            <person name="Tsai I.J."/>
        </authorList>
    </citation>
    <scope>NUCLEOTIDE SEQUENCE</scope>
    <source>
        <strain evidence="4">160909Yilan</strain>
    </source>
</reference>
<feature type="region of interest" description="Disordered" evidence="1">
    <location>
        <begin position="327"/>
        <end position="347"/>
    </location>
</feature>
<sequence length="347" mass="39066">MPPSQVYEFAFVCCSIAAVALLIWDWIITIPAEVQRIWCRKLSGSTVLYACLRYGTLCEKIIVLLLASCCDIAVRLQIFPMIVRTIGYGLFSSLRVLAMSQRNWYLAIPVFLLCLPSAIAAAYVYANQESPGVDSYGCQLAYMASPTVHDRIRIGGIIADLLSEIIVIFITVSRTFWLRNLTKDEDSFGEKQRPGVATLLLRNGVIYFIALFVLSLADMLVLIFDHVPEFATRYDYWVVPYFTPVFRTMIICRFLLMLRAVFYFTDHEEEGSDHSIHFASRIIGPLGAPVDATLFDETNEEDEESIYAEDPFATGLKIMTDKLGLKEDDMSSNANSNSTSQRESEGV</sequence>
<gene>
    <name evidence="4" type="ORF">MSAN_01734900</name>
</gene>
<dbReference type="AlphaFoldDB" id="A0A8H7CT64"/>
<dbReference type="EMBL" id="JACAZH010000016">
    <property type="protein sequence ID" value="KAF7349449.1"/>
    <property type="molecule type" value="Genomic_DNA"/>
</dbReference>
<dbReference type="Pfam" id="PF20151">
    <property type="entry name" value="DUF6533"/>
    <property type="match status" value="1"/>
</dbReference>
<feature type="transmembrane region" description="Helical" evidence="2">
    <location>
        <begin position="152"/>
        <end position="178"/>
    </location>
</feature>
<evidence type="ECO:0000313" key="5">
    <source>
        <dbReference type="Proteomes" id="UP000623467"/>
    </source>
</evidence>